<gene>
    <name evidence="2" type="ORF">K432DRAFT_440403</name>
</gene>
<evidence type="ECO:0000256" key="1">
    <source>
        <dbReference type="SAM" id="Phobius"/>
    </source>
</evidence>
<dbReference type="Proteomes" id="UP000250266">
    <property type="component" value="Unassembled WGS sequence"/>
</dbReference>
<dbReference type="OrthoDB" id="3543227at2759"/>
<feature type="transmembrane region" description="Helical" evidence="1">
    <location>
        <begin position="87"/>
        <end position="103"/>
    </location>
</feature>
<feature type="transmembrane region" description="Helical" evidence="1">
    <location>
        <begin position="52"/>
        <end position="75"/>
    </location>
</feature>
<proteinExistence type="predicted"/>
<sequence length="198" mass="22363">MDTPTRSQNVSHQFLFFLRFVQGGSIAITGFIVCYFIWWHNNLAGASPVPRGYITLLSACIYAFLELYITTAISLSSHRTSPNYRSLSLTTLLSALLLSLGYYELRQIPYIRAWCEGNDFAPLWRNIEEASCTLVCDVIVAGAIALGFTWILTIFATVKCVLERKDRGVKLEYLPVDYEDDRVVEGEGEKEEEGDLKV</sequence>
<dbReference type="AlphaFoldDB" id="A0A8E2EHM4"/>
<keyword evidence="3" id="KW-1185">Reference proteome</keyword>
<accession>A0A8E2EHM4</accession>
<name>A0A8E2EHM4_9PEZI</name>
<keyword evidence="1" id="KW-1133">Transmembrane helix</keyword>
<reference evidence="2 3" key="1">
    <citation type="journal article" date="2016" name="Nat. Commun.">
        <title>Ectomycorrhizal ecology is imprinted in the genome of the dominant symbiotic fungus Cenococcum geophilum.</title>
        <authorList>
            <consortium name="DOE Joint Genome Institute"/>
            <person name="Peter M."/>
            <person name="Kohler A."/>
            <person name="Ohm R.A."/>
            <person name="Kuo A."/>
            <person name="Krutzmann J."/>
            <person name="Morin E."/>
            <person name="Arend M."/>
            <person name="Barry K.W."/>
            <person name="Binder M."/>
            <person name="Choi C."/>
            <person name="Clum A."/>
            <person name="Copeland A."/>
            <person name="Grisel N."/>
            <person name="Haridas S."/>
            <person name="Kipfer T."/>
            <person name="LaButti K."/>
            <person name="Lindquist E."/>
            <person name="Lipzen A."/>
            <person name="Maire R."/>
            <person name="Meier B."/>
            <person name="Mihaltcheva S."/>
            <person name="Molinier V."/>
            <person name="Murat C."/>
            <person name="Poggeler S."/>
            <person name="Quandt C.A."/>
            <person name="Sperisen C."/>
            <person name="Tritt A."/>
            <person name="Tisserant E."/>
            <person name="Crous P.W."/>
            <person name="Henrissat B."/>
            <person name="Nehls U."/>
            <person name="Egli S."/>
            <person name="Spatafora J.W."/>
            <person name="Grigoriev I.V."/>
            <person name="Martin F.M."/>
        </authorList>
    </citation>
    <scope>NUCLEOTIDE SEQUENCE [LARGE SCALE GENOMIC DNA]</scope>
    <source>
        <strain evidence="2 3">CBS 459.81</strain>
    </source>
</reference>
<keyword evidence="1" id="KW-0812">Transmembrane</keyword>
<feature type="transmembrane region" description="Helical" evidence="1">
    <location>
        <begin position="16"/>
        <end position="40"/>
    </location>
</feature>
<protein>
    <submittedName>
        <fullName evidence="2">Uncharacterized protein</fullName>
    </submittedName>
</protein>
<organism evidence="2 3">
    <name type="scientific">Lepidopterella palustris CBS 459.81</name>
    <dbReference type="NCBI Taxonomy" id="1314670"/>
    <lineage>
        <taxon>Eukaryota</taxon>
        <taxon>Fungi</taxon>
        <taxon>Dikarya</taxon>
        <taxon>Ascomycota</taxon>
        <taxon>Pezizomycotina</taxon>
        <taxon>Dothideomycetes</taxon>
        <taxon>Pleosporomycetidae</taxon>
        <taxon>Mytilinidiales</taxon>
        <taxon>Argynnaceae</taxon>
        <taxon>Lepidopterella</taxon>
    </lineage>
</organism>
<evidence type="ECO:0000313" key="2">
    <source>
        <dbReference type="EMBL" id="OCK83994.1"/>
    </source>
</evidence>
<keyword evidence="1" id="KW-0472">Membrane</keyword>
<evidence type="ECO:0000313" key="3">
    <source>
        <dbReference type="Proteomes" id="UP000250266"/>
    </source>
</evidence>
<feature type="transmembrane region" description="Helical" evidence="1">
    <location>
        <begin position="138"/>
        <end position="162"/>
    </location>
</feature>
<dbReference type="EMBL" id="KV744847">
    <property type="protein sequence ID" value="OCK83994.1"/>
    <property type="molecule type" value="Genomic_DNA"/>
</dbReference>